<dbReference type="EMBL" id="JAMDMH010000040">
    <property type="protein sequence ID" value="MCY9577304.1"/>
    <property type="molecule type" value="Genomic_DNA"/>
</dbReference>
<name>A0ABT4F5H6_9BACI</name>
<sequence>MKNHAKVKNHAKAKKVNRKNHAAANTNLIIRKAAASHIAVIDQNDLITTNVVILAEDAERKNIILAVEVEGMSIVNGIKEICGNIDATAKYQIFIFETLFKREYDKKGFFYFIEK</sequence>
<accession>A0ABT4F5H6</accession>
<proteinExistence type="predicted"/>
<comment type="caution">
    <text evidence="1">The sequence shown here is derived from an EMBL/GenBank/DDBJ whole genome shotgun (WGS) entry which is preliminary data.</text>
</comment>
<evidence type="ECO:0000313" key="2">
    <source>
        <dbReference type="Proteomes" id="UP001527057"/>
    </source>
</evidence>
<dbReference type="Proteomes" id="UP001527057">
    <property type="component" value="Unassembled WGS sequence"/>
</dbReference>
<protein>
    <submittedName>
        <fullName evidence="1">Uncharacterized protein</fullName>
    </submittedName>
</protein>
<reference evidence="1 2" key="1">
    <citation type="submission" date="2022-05" db="EMBL/GenBank/DDBJ databases">
        <title>Genome Sequencing of Bee-Associated Microbes.</title>
        <authorList>
            <person name="Dunlap C."/>
        </authorList>
    </citation>
    <scope>NUCLEOTIDE SEQUENCE [LARGE SCALE GENOMIC DNA]</scope>
    <source>
        <strain evidence="1 2">CBP-1093</strain>
    </source>
</reference>
<organism evidence="1 2">
    <name type="scientific">Bacillus xiamenensis</name>
    <dbReference type="NCBI Taxonomy" id="1178537"/>
    <lineage>
        <taxon>Bacteria</taxon>
        <taxon>Bacillati</taxon>
        <taxon>Bacillota</taxon>
        <taxon>Bacilli</taxon>
        <taxon>Bacillales</taxon>
        <taxon>Bacillaceae</taxon>
        <taxon>Bacillus</taxon>
    </lineage>
</organism>
<evidence type="ECO:0000313" key="1">
    <source>
        <dbReference type="EMBL" id="MCY9577304.1"/>
    </source>
</evidence>
<gene>
    <name evidence="1" type="ORF">M5W27_16115</name>
</gene>
<keyword evidence="2" id="KW-1185">Reference proteome</keyword>